<dbReference type="Proteomes" id="UP000195602">
    <property type="component" value="Unassembled WGS sequence"/>
</dbReference>
<evidence type="ECO:0000313" key="1">
    <source>
        <dbReference type="EMBL" id="OVF09684.1"/>
    </source>
</evidence>
<gene>
    <name evidence="1" type="ORF">A9F13_04g01694</name>
</gene>
<reference evidence="1 2" key="1">
    <citation type="submission" date="2017-04" db="EMBL/GenBank/DDBJ databases">
        <title>Draft genome of the yeast Clavispora lusitaniae type strain CBS 6936.</title>
        <authorList>
            <person name="Durrens P."/>
            <person name="Klopp C."/>
            <person name="Biteau N."/>
            <person name="Fitton-Ouhabi V."/>
            <person name="Dementhon K."/>
            <person name="Accoceberry I."/>
            <person name="Sherman D.J."/>
            <person name="Noel T."/>
        </authorList>
    </citation>
    <scope>NUCLEOTIDE SEQUENCE [LARGE SCALE GENOMIC DNA]</scope>
    <source>
        <strain evidence="1 2">CBS 6936</strain>
    </source>
</reference>
<dbReference type="AlphaFoldDB" id="A0AA91Q1I8"/>
<sequence length="61" mass="7022">MYLCLIRDSAPYRYSADFSPRFGPFPVASFAVLVSLVNDRIKQEDLDSLEKKQIVPPLRTF</sequence>
<name>A0AA91Q1I8_CLALS</name>
<dbReference type="KEGG" id="clus:A9F13_04g01694"/>
<evidence type="ECO:0000313" key="2">
    <source>
        <dbReference type="Proteomes" id="UP000195602"/>
    </source>
</evidence>
<proteinExistence type="predicted"/>
<organism evidence="1 2">
    <name type="scientific">Clavispora lusitaniae</name>
    <name type="common">Candida lusitaniae</name>
    <dbReference type="NCBI Taxonomy" id="36911"/>
    <lineage>
        <taxon>Eukaryota</taxon>
        <taxon>Fungi</taxon>
        <taxon>Dikarya</taxon>
        <taxon>Ascomycota</taxon>
        <taxon>Saccharomycotina</taxon>
        <taxon>Pichiomycetes</taxon>
        <taxon>Metschnikowiaceae</taxon>
        <taxon>Clavispora</taxon>
    </lineage>
</organism>
<accession>A0AA91Q1I8</accession>
<comment type="caution">
    <text evidence="1">The sequence shown here is derived from an EMBL/GenBank/DDBJ whole genome shotgun (WGS) entry which is preliminary data.</text>
</comment>
<dbReference type="EMBL" id="LYUB02000004">
    <property type="protein sequence ID" value="OVF09684.1"/>
    <property type="molecule type" value="Genomic_DNA"/>
</dbReference>
<protein>
    <submittedName>
        <fullName evidence="1">Uncharacterized protein</fullName>
    </submittedName>
</protein>